<keyword evidence="5" id="KW-0410">Iron transport</keyword>
<feature type="transmembrane region" description="Helical" evidence="10">
    <location>
        <begin position="188"/>
        <end position="214"/>
    </location>
</feature>
<keyword evidence="7 10" id="KW-1133">Transmembrane helix</keyword>
<feature type="transmembrane region" description="Helical" evidence="10">
    <location>
        <begin position="12"/>
        <end position="35"/>
    </location>
</feature>
<evidence type="ECO:0000256" key="8">
    <source>
        <dbReference type="ARBA" id="ARBA00023136"/>
    </source>
</evidence>
<keyword evidence="12" id="KW-1185">Reference proteome</keyword>
<comment type="similarity">
    <text evidence="2 9">Belongs to the ABC-3 integral membrane protein family.</text>
</comment>
<dbReference type="PANTHER" id="PTHR30477:SF3">
    <property type="entry name" value="METAL TRANSPORT SYSTEM MEMBRANE PROTEIN CT_069-RELATED"/>
    <property type="match status" value="1"/>
</dbReference>
<evidence type="ECO:0000256" key="3">
    <source>
        <dbReference type="ARBA" id="ARBA00022448"/>
    </source>
</evidence>
<sequence>MSLLGLLSDYTIQNVVIGAALLGLVSGTLGCFAVLRKQSLLGDTLSHAALPGICLGFLVAGTRDIASMLTGALITGTLAALVMLVLTRHSRLKTDAGLGISLSLSFALGVVLLTYIQGTNNAAQGGLDSFLFGQAAATLRSDLWIMGGITLAALALVMLFWKEFKLVSFDPAFAATRGLPVATLETGLTVMVSLAVVVGLQMVGVVLMAAMVIAPAVAARQWTHRLGTMVLLSALIGIASGVFGALISAMGRGLATGPLIILSASVLVVISLLFAPGRGFVWSLLSQWRARRHLRSQQVLTTLYRLAMEHKDTTYRTQQGMVDTYYGIGTRLSLARLQKNGLVRLRGQDALQQPGWELTTDGITEAQRILDGLGHGDRR</sequence>
<keyword evidence="8 10" id="KW-0472">Membrane</keyword>
<dbReference type="GO" id="GO:0055085">
    <property type="term" value="P:transmembrane transport"/>
    <property type="evidence" value="ECO:0007669"/>
    <property type="project" value="InterPro"/>
</dbReference>
<dbReference type="FunFam" id="1.10.3470.10:FF:000003">
    <property type="entry name" value="Iron ABC transporter permease SitD"/>
    <property type="match status" value="1"/>
</dbReference>
<dbReference type="InterPro" id="IPR037294">
    <property type="entry name" value="ABC_BtuC-like"/>
</dbReference>
<evidence type="ECO:0000256" key="7">
    <source>
        <dbReference type="ARBA" id="ARBA00022989"/>
    </source>
</evidence>
<evidence type="ECO:0000256" key="6">
    <source>
        <dbReference type="ARBA" id="ARBA00022692"/>
    </source>
</evidence>
<keyword evidence="5" id="KW-0408">Iron</keyword>
<organism evidence="11 12">
    <name type="scientific">Tamilnaduibacter salinus</name>
    <dbReference type="NCBI Taxonomy" id="1484056"/>
    <lineage>
        <taxon>Bacteria</taxon>
        <taxon>Pseudomonadati</taxon>
        <taxon>Pseudomonadota</taxon>
        <taxon>Gammaproteobacteria</taxon>
        <taxon>Pseudomonadales</taxon>
        <taxon>Marinobacteraceae</taxon>
        <taxon>Tamilnaduibacter</taxon>
    </lineage>
</organism>
<dbReference type="AlphaFoldDB" id="A0A2A2I5J5"/>
<evidence type="ECO:0000256" key="9">
    <source>
        <dbReference type="RuleBase" id="RU003943"/>
    </source>
</evidence>
<keyword evidence="6 9" id="KW-0812">Transmembrane</keyword>
<dbReference type="GO" id="GO:0010043">
    <property type="term" value="P:response to zinc ion"/>
    <property type="evidence" value="ECO:0007669"/>
    <property type="project" value="TreeGrafter"/>
</dbReference>
<protein>
    <submittedName>
        <fullName evidence="11">ABC transporter</fullName>
    </submittedName>
</protein>
<dbReference type="Proteomes" id="UP000218332">
    <property type="component" value="Unassembled WGS sequence"/>
</dbReference>
<evidence type="ECO:0000313" key="12">
    <source>
        <dbReference type="Proteomes" id="UP000218332"/>
    </source>
</evidence>
<proteinExistence type="inferred from homology"/>
<dbReference type="GO" id="GO:0043190">
    <property type="term" value="C:ATP-binding cassette (ABC) transporter complex"/>
    <property type="evidence" value="ECO:0007669"/>
    <property type="project" value="InterPro"/>
</dbReference>
<dbReference type="GO" id="GO:0071281">
    <property type="term" value="P:cellular response to iron ion"/>
    <property type="evidence" value="ECO:0007669"/>
    <property type="project" value="UniProtKB-ARBA"/>
</dbReference>
<dbReference type="Gene3D" id="1.10.3470.10">
    <property type="entry name" value="ABC transporter involved in vitamin B12 uptake, BtuC"/>
    <property type="match status" value="1"/>
</dbReference>
<comment type="subcellular location">
    <subcellularLocation>
        <location evidence="1 9">Cell membrane</location>
        <topology evidence="1 9">Multi-pass membrane protein</topology>
    </subcellularLocation>
</comment>
<dbReference type="GO" id="GO:0006826">
    <property type="term" value="P:iron ion transport"/>
    <property type="evidence" value="ECO:0007669"/>
    <property type="project" value="UniProtKB-KW"/>
</dbReference>
<feature type="transmembrane region" description="Helical" evidence="10">
    <location>
        <begin position="226"/>
        <end position="247"/>
    </location>
</feature>
<name>A0A2A2I5J5_9GAMM</name>
<keyword evidence="5" id="KW-0406">Ion transport</keyword>
<evidence type="ECO:0000256" key="4">
    <source>
        <dbReference type="ARBA" id="ARBA00022475"/>
    </source>
</evidence>
<keyword evidence="3 9" id="KW-0813">Transport</keyword>
<dbReference type="SUPFAM" id="SSF81345">
    <property type="entry name" value="ABC transporter involved in vitamin B12 uptake, BtuC"/>
    <property type="match status" value="1"/>
</dbReference>
<evidence type="ECO:0000256" key="10">
    <source>
        <dbReference type="SAM" id="Phobius"/>
    </source>
</evidence>
<feature type="transmembrane region" description="Helical" evidence="10">
    <location>
        <begin position="144"/>
        <end position="161"/>
    </location>
</feature>
<dbReference type="CDD" id="cd06550">
    <property type="entry name" value="TM_ABC_iron-siderophores_like"/>
    <property type="match status" value="1"/>
</dbReference>
<dbReference type="RefSeq" id="WP_095610046.1">
    <property type="nucleotide sequence ID" value="NZ_NMPM01000013.1"/>
</dbReference>
<dbReference type="PANTHER" id="PTHR30477">
    <property type="entry name" value="ABC-TRANSPORTER METAL-BINDING PROTEIN"/>
    <property type="match status" value="1"/>
</dbReference>
<feature type="transmembrane region" description="Helical" evidence="10">
    <location>
        <begin position="259"/>
        <end position="285"/>
    </location>
</feature>
<evidence type="ECO:0000256" key="1">
    <source>
        <dbReference type="ARBA" id="ARBA00004651"/>
    </source>
</evidence>
<dbReference type="InterPro" id="IPR001626">
    <property type="entry name" value="ABC_TroCD"/>
</dbReference>
<reference evidence="11 12" key="1">
    <citation type="submission" date="2017-07" db="EMBL/GenBank/DDBJ databases">
        <title>Tamlnaduibacter salinus (Mi-7) genome sequencing.</title>
        <authorList>
            <person name="Verma A."/>
            <person name="Krishnamurthi S."/>
        </authorList>
    </citation>
    <scope>NUCLEOTIDE SEQUENCE [LARGE SCALE GENOMIC DNA]</scope>
    <source>
        <strain evidence="11 12">Mi-7</strain>
    </source>
</reference>
<feature type="transmembrane region" description="Helical" evidence="10">
    <location>
        <begin position="65"/>
        <end position="86"/>
    </location>
</feature>
<feature type="transmembrane region" description="Helical" evidence="10">
    <location>
        <begin position="40"/>
        <end position="59"/>
    </location>
</feature>
<dbReference type="Pfam" id="PF00950">
    <property type="entry name" value="ABC-3"/>
    <property type="match status" value="1"/>
</dbReference>
<dbReference type="EMBL" id="NMPM01000013">
    <property type="protein sequence ID" value="PAV26852.1"/>
    <property type="molecule type" value="Genomic_DNA"/>
</dbReference>
<evidence type="ECO:0000256" key="5">
    <source>
        <dbReference type="ARBA" id="ARBA00022496"/>
    </source>
</evidence>
<evidence type="ECO:0000256" key="2">
    <source>
        <dbReference type="ARBA" id="ARBA00008034"/>
    </source>
</evidence>
<evidence type="ECO:0000313" key="11">
    <source>
        <dbReference type="EMBL" id="PAV26852.1"/>
    </source>
</evidence>
<comment type="caution">
    <text evidence="11">The sequence shown here is derived from an EMBL/GenBank/DDBJ whole genome shotgun (WGS) entry which is preliminary data.</text>
</comment>
<accession>A0A2A2I5J5</accession>
<gene>
    <name evidence="11" type="ORF">CF392_03285</name>
</gene>
<feature type="transmembrane region" description="Helical" evidence="10">
    <location>
        <begin position="98"/>
        <end position="116"/>
    </location>
</feature>
<keyword evidence="4" id="KW-1003">Cell membrane</keyword>